<comment type="caution">
    <text evidence="1">The sequence shown here is derived from an EMBL/GenBank/DDBJ whole genome shotgun (WGS) entry which is preliminary data.</text>
</comment>
<dbReference type="Pfam" id="PF09709">
    <property type="entry name" value="Cas_Csd1"/>
    <property type="match status" value="1"/>
</dbReference>
<dbReference type="InterPro" id="IPR010144">
    <property type="entry name" value="CRISPR-assoc_prot_Csd1-typ"/>
</dbReference>
<accession>A0AAJ3FE49</accession>
<proteinExistence type="predicted"/>
<evidence type="ECO:0000313" key="1">
    <source>
        <dbReference type="EMBL" id="NSI58777.1"/>
    </source>
</evidence>
<dbReference type="AlphaFoldDB" id="A0AAJ3FE49"/>
<sequence>MSLGIAWEGLIKAYDSLVNKGAKICPIAHTYISVHIGVLIDKNGKFLCAKVPDVKGELIAVPCTDESGRRTGGDHPHLLHDNLCYVAPYGKREKRHQAYLKQLKNYTECNPSDLFANAIYSYVKTGNILCDLKDILQKTEFNVPTEKINIVFCVYGLDNEGVDTDWTKYYLSTLPKNGLCYATGELDYIPTGYPACITSPPGKERLILKDSGVGYVASQKIIHTLQYFAYAAENTSRVEAETYIRDYTTGYISREEFKNWIDKEHPGKWEHFIKILESMD</sequence>
<reference evidence="1" key="2">
    <citation type="submission" date="2020-02" db="EMBL/GenBank/DDBJ databases">
        <authorList>
            <person name="Littmann E."/>
            <person name="Sorbara M."/>
        </authorList>
    </citation>
    <scope>NUCLEOTIDE SEQUENCE</scope>
    <source>
        <strain evidence="1">MSK.15.32</strain>
    </source>
</reference>
<name>A0AAJ3FE49_MEDGN</name>
<organism evidence="1 2">
    <name type="scientific">Mediterraneibacter gnavus</name>
    <name type="common">Ruminococcus gnavus</name>
    <dbReference type="NCBI Taxonomy" id="33038"/>
    <lineage>
        <taxon>Bacteria</taxon>
        <taxon>Bacillati</taxon>
        <taxon>Bacillota</taxon>
        <taxon>Clostridia</taxon>
        <taxon>Lachnospirales</taxon>
        <taxon>Lachnospiraceae</taxon>
        <taxon>Mediterraneibacter</taxon>
    </lineage>
</organism>
<dbReference type="Proteomes" id="UP001296580">
    <property type="component" value="Unassembled WGS sequence"/>
</dbReference>
<evidence type="ECO:0000313" key="2">
    <source>
        <dbReference type="Proteomes" id="UP001296580"/>
    </source>
</evidence>
<gene>
    <name evidence="1" type="ORF">G4993_10260</name>
</gene>
<reference evidence="1" key="1">
    <citation type="journal article" date="2020" name="Cell Host Microbe">
        <title>Functional and Genomic Variation between Human-Derived Isolates of Lachnospiraceae Reveals Inter- and Intra-Species Diversity.</title>
        <authorList>
            <person name="Sorbara M.T."/>
            <person name="Littmann E.R."/>
            <person name="Fontana E."/>
            <person name="Moody T.U."/>
            <person name="Kohout C.E."/>
            <person name="Gjonbalaj M."/>
            <person name="Eaton V."/>
            <person name="Seok R."/>
            <person name="Leiner I.M."/>
            <person name="Pamer E.G."/>
        </authorList>
    </citation>
    <scope>NUCLEOTIDE SEQUENCE</scope>
    <source>
        <strain evidence="1">MSK.15.32</strain>
    </source>
</reference>
<dbReference type="EMBL" id="JAAIRV010000019">
    <property type="protein sequence ID" value="NSI58777.1"/>
    <property type="molecule type" value="Genomic_DNA"/>
</dbReference>
<dbReference type="RefSeq" id="WP_101872482.1">
    <property type="nucleotide sequence ID" value="NZ_CACRUU010000075.1"/>
</dbReference>
<protein>
    <submittedName>
        <fullName evidence="1">Uncharacterized protein</fullName>
    </submittedName>
</protein>